<reference evidence="2" key="2">
    <citation type="submission" date="2015-04" db="EMBL/GenBank/DDBJ databases">
        <title>A butyrogenic pathway from the amino acid lysine in a human gut commensal.</title>
        <authorList>
            <person name="de Vos W.M."/>
            <person name="Bui N.T.P."/>
            <person name="Plugge C.M."/>
            <person name="Ritari J."/>
        </authorList>
    </citation>
    <scope>NUCLEOTIDE SEQUENCE [LARGE SCALE GENOMIC DNA]</scope>
    <source>
        <strain evidence="2">AF211</strain>
    </source>
</reference>
<dbReference type="KEGG" id="ibu:IB211_00782c"/>
<accession>A0A0S2W1D4</accession>
<dbReference type="RefSeq" id="WP_058117167.1">
    <property type="nucleotide sequence ID" value="NZ_CP011307.1"/>
</dbReference>
<evidence type="ECO:0000313" key="1">
    <source>
        <dbReference type="EMBL" id="ALP93176.1"/>
    </source>
</evidence>
<evidence type="ECO:0008006" key="3">
    <source>
        <dbReference type="Google" id="ProtNLM"/>
    </source>
</evidence>
<dbReference type="AlphaFoldDB" id="A0A0S2W1D4"/>
<dbReference type="EMBL" id="CP011307">
    <property type="protein sequence ID" value="ALP93176.1"/>
    <property type="molecule type" value="Genomic_DNA"/>
</dbReference>
<sequence>MKKKQWIAIAGVVLLLLAMLPWGNMYIKSLNAAKDAAQSQALRESAFEEIKDLSRDSKEAAIKYRLVKAWNDWQPDYEGWLSWSDSLYTQDSVIEAIGGEQTFADYQASMKLQREKSTMAMGPITDYTLEGNTAIIHYHMYLTSDGMFGKTTQDIVVTEHNTFEMINGEWMVTHLVLTTQKA</sequence>
<keyword evidence="2" id="KW-1185">Reference proteome</keyword>
<dbReference type="InterPro" id="IPR032710">
    <property type="entry name" value="NTF2-like_dom_sf"/>
</dbReference>
<protein>
    <recommendedName>
        <fullName evidence="3">SnoaL-like domain-containing protein</fullName>
    </recommendedName>
</protein>
<organism evidence="1 2">
    <name type="scientific">Intestinimonas butyriciproducens</name>
    <dbReference type="NCBI Taxonomy" id="1297617"/>
    <lineage>
        <taxon>Bacteria</taxon>
        <taxon>Bacillati</taxon>
        <taxon>Bacillota</taxon>
        <taxon>Clostridia</taxon>
        <taxon>Eubacteriales</taxon>
        <taxon>Intestinimonas</taxon>
    </lineage>
</organism>
<dbReference type="SUPFAM" id="SSF54427">
    <property type="entry name" value="NTF2-like"/>
    <property type="match status" value="1"/>
</dbReference>
<evidence type="ECO:0000313" key="2">
    <source>
        <dbReference type="Proteomes" id="UP000064844"/>
    </source>
</evidence>
<dbReference type="Proteomes" id="UP000064844">
    <property type="component" value="Chromosome"/>
</dbReference>
<name>A0A0S2W1D4_9FIRM</name>
<gene>
    <name evidence="1" type="ORF">IB211_00782c</name>
</gene>
<proteinExistence type="predicted"/>
<reference evidence="1 2" key="1">
    <citation type="journal article" date="2015" name="Nat. Commun.">
        <title>Production of butyrate from lysine and the Amadori product fructoselysine by a human gut commensal.</title>
        <authorList>
            <person name="Bui T.P."/>
            <person name="Ritari J."/>
            <person name="Boeren S."/>
            <person name="de Waard P."/>
            <person name="Plugge C.M."/>
            <person name="de Vos W.M."/>
        </authorList>
    </citation>
    <scope>NUCLEOTIDE SEQUENCE [LARGE SCALE GENOMIC DNA]</scope>
    <source>
        <strain evidence="1 2">AF211</strain>
    </source>
</reference>